<feature type="transmembrane region" description="Helical" evidence="12">
    <location>
        <begin position="27"/>
        <end position="47"/>
    </location>
</feature>
<dbReference type="EMBL" id="CP104395">
    <property type="protein sequence ID" value="WEL19901.1"/>
    <property type="molecule type" value="Genomic_DNA"/>
</dbReference>
<evidence type="ECO:0000313" key="14">
    <source>
        <dbReference type="Proteomes" id="UP001218034"/>
    </source>
</evidence>
<proteinExistence type="inferred from homology"/>
<dbReference type="Proteomes" id="UP001218034">
    <property type="component" value="Chromosome"/>
</dbReference>
<feature type="transmembrane region" description="Helical" evidence="12">
    <location>
        <begin position="405"/>
        <end position="426"/>
    </location>
</feature>
<comment type="function">
    <text evidence="9">The central subunit of the protein translocation channel SecYEG. Consists of two halves formed by TMs 1-5 and 6-10. These two domains form a lateral gate at the front which open onto the bilayer between TMs 2 and 7, and are clamped together by SecE at the back. The channel is closed by both a pore ring composed of hydrophobic SecY resides and a short helix (helix 2A) on the extracellular side of the membrane which forms a plug. The plug probably moves laterally to allow the channel to open. The ring and the pore may move independently.</text>
</comment>
<feature type="transmembrane region" description="Helical" evidence="12">
    <location>
        <begin position="175"/>
        <end position="197"/>
    </location>
</feature>
<dbReference type="InterPro" id="IPR030659">
    <property type="entry name" value="SecY_CS"/>
</dbReference>
<dbReference type="PANTHER" id="PTHR10906">
    <property type="entry name" value="SECY/SEC61-ALPHA FAMILY MEMBER"/>
    <property type="match status" value="1"/>
</dbReference>
<sequence>MSSTLMKVAGFLPSVREPEKEQSLKEMLSWTGVVLLLYFILGSINIYGADSQAVAQALTQLETMQTILGAQIGTIITLGISPIVTSSIVLQMLVGSELLNWNTNTQQGKQKFQAAQKVLAYLLAVLTGFGYAMGVFGVGMNTPGTLAVVGSQIALGGMLIILMDDLVQKWGFGSGVGIFIAAGVSKAVYITAISPLAQGGSPAPLFWTVGGTPVGQIFKATQTTSLAGMFSEFLPVIMTAAVFLTVVYLQAMRVEIPLTLGNTRGFGQKWPLKFLYTSNMPVILIAAAVSNIRILGTTLTAAGSSSIFGTLSADGQFTSGLVSWLSPPTQIIDSLLTVGFTAITPIDIFHVIFYTAIYVVGSTVFSIFWMKTSGQDADSVAQQIHDTGMKVPGFRRDTRVIKKVLNRYIPGLTILSGAVVGLLAAVANMTGAAGGGTGILLTVMILYRLYEQLAQKHMEELHPALKDFMGAS</sequence>
<dbReference type="InterPro" id="IPR002208">
    <property type="entry name" value="SecY/SEC61-alpha"/>
</dbReference>
<keyword evidence="6 12" id="KW-1133">Transmembrane helix</keyword>
<dbReference type="PRINTS" id="PR00303">
    <property type="entry name" value="SECYTRNLCASE"/>
</dbReference>
<organism evidence="13 14">
    <name type="scientific">Candidatus Nanohalococcus occultus</name>
    <dbReference type="NCBI Taxonomy" id="2978047"/>
    <lineage>
        <taxon>Archaea</taxon>
        <taxon>Candidatus Nanohalarchaeota</taxon>
        <taxon>Candidatus Nanohalarchaeota incertae sedis</taxon>
        <taxon>Candidatus Nanohalococcus</taxon>
    </lineage>
</organism>
<feature type="transmembrane region" description="Helical" evidence="12">
    <location>
        <begin position="118"/>
        <end position="138"/>
    </location>
</feature>
<keyword evidence="4 10" id="KW-0812">Transmembrane</keyword>
<comment type="similarity">
    <text evidence="2 11">Belongs to the SecY/SEC61-alpha family.</text>
</comment>
<evidence type="ECO:0000256" key="7">
    <source>
        <dbReference type="ARBA" id="ARBA00023010"/>
    </source>
</evidence>
<evidence type="ECO:0000256" key="10">
    <source>
        <dbReference type="RuleBase" id="RU003484"/>
    </source>
</evidence>
<evidence type="ECO:0000256" key="5">
    <source>
        <dbReference type="ARBA" id="ARBA00022927"/>
    </source>
</evidence>
<evidence type="ECO:0000313" key="13">
    <source>
        <dbReference type="EMBL" id="WEL19901.1"/>
    </source>
</evidence>
<feature type="transmembrane region" description="Helical" evidence="12">
    <location>
        <begin position="233"/>
        <end position="251"/>
    </location>
</feature>
<feature type="transmembrane region" description="Helical" evidence="12">
    <location>
        <begin position="432"/>
        <end position="450"/>
    </location>
</feature>
<dbReference type="NCBIfam" id="NF006341">
    <property type="entry name" value="PRK08568.1-5"/>
    <property type="match status" value="1"/>
</dbReference>
<name>A0ABY8CKR1_9ARCH</name>
<feature type="transmembrane region" description="Helical" evidence="12">
    <location>
        <begin position="348"/>
        <end position="369"/>
    </location>
</feature>
<dbReference type="InterPro" id="IPR023201">
    <property type="entry name" value="SecY_dom_sf"/>
</dbReference>
<dbReference type="RefSeq" id="WP_347721731.1">
    <property type="nucleotide sequence ID" value="NZ_CP104395.1"/>
</dbReference>
<feature type="transmembrane region" description="Helical" evidence="12">
    <location>
        <begin position="144"/>
        <end position="163"/>
    </location>
</feature>
<dbReference type="Pfam" id="PF00344">
    <property type="entry name" value="SecY"/>
    <property type="match status" value="1"/>
</dbReference>
<comment type="subcellular location">
    <subcellularLocation>
        <location evidence="1 10">Membrane</location>
        <topology evidence="1 10">Multi-pass membrane protein</topology>
    </subcellularLocation>
</comment>
<evidence type="ECO:0000256" key="3">
    <source>
        <dbReference type="ARBA" id="ARBA00022448"/>
    </source>
</evidence>
<reference evidence="13 14" key="1">
    <citation type="submission" date="2022-09" db="EMBL/GenBank/DDBJ databases">
        <title>Xylan utilization by haloarchaea-nanohaloarchaea associations.</title>
        <authorList>
            <person name="Yakimov M."/>
        </authorList>
    </citation>
    <scope>NUCLEOTIDE SEQUENCE [LARGE SCALE GENOMIC DNA]</scope>
    <source>
        <strain evidence="13 14">SVXNc</strain>
    </source>
</reference>
<dbReference type="NCBIfam" id="TIGR00967">
    <property type="entry name" value="3a0501s007"/>
    <property type="match status" value="1"/>
</dbReference>
<evidence type="ECO:0000256" key="1">
    <source>
        <dbReference type="ARBA" id="ARBA00004141"/>
    </source>
</evidence>
<evidence type="ECO:0000256" key="9">
    <source>
        <dbReference type="RuleBase" id="RU000537"/>
    </source>
</evidence>
<dbReference type="Gene3D" id="1.10.3370.10">
    <property type="entry name" value="SecY subunit domain"/>
    <property type="match status" value="1"/>
</dbReference>
<evidence type="ECO:0000256" key="12">
    <source>
        <dbReference type="SAM" id="Phobius"/>
    </source>
</evidence>
<accession>A0ABY8CKR1</accession>
<evidence type="ECO:0000256" key="8">
    <source>
        <dbReference type="ARBA" id="ARBA00023136"/>
    </source>
</evidence>
<dbReference type="PIRSF" id="PIRSF004557">
    <property type="entry name" value="SecY"/>
    <property type="match status" value="1"/>
</dbReference>
<feature type="transmembrane region" description="Helical" evidence="12">
    <location>
        <begin position="67"/>
        <end position="90"/>
    </location>
</feature>
<evidence type="ECO:0000256" key="2">
    <source>
        <dbReference type="ARBA" id="ARBA00005751"/>
    </source>
</evidence>
<protein>
    <recommendedName>
        <fullName evidence="9">Protein translocase subunit SecY</fullName>
    </recommendedName>
</protein>
<dbReference type="PROSITE" id="PS00755">
    <property type="entry name" value="SECY_1"/>
    <property type="match status" value="1"/>
</dbReference>
<keyword evidence="7 10" id="KW-0811">Translocation</keyword>
<feature type="transmembrane region" description="Helical" evidence="12">
    <location>
        <begin position="272"/>
        <end position="295"/>
    </location>
</feature>
<evidence type="ECO:0000256" key="11">
    <source>
        <dbReference type="RuleBase" id="RU004349"/>
    </source>
</evidence>
<evidence type="ECO:0000256" key="6">
    <source>
        <dbReference type="ARBA" id="ARBA00022989"/>
    </source>
</evidence>
<keyword evidence="8 12" id="KW-0472">Membrane</keyword>
<gene>
    <name evidence="13" type="primary">secY2</name>
    <name evidence="13" type="ORF">SVXNc_0894</name>
</gene>
<keyword evidence="3 10" id="KW-0813">Transport</keyword>
<dbReference type="GeneID" id="90590331"/>
<keyword evidence="5 10" id="KW-0653">Protein transport</keyword>
<evidence type="ECO:0000256" key="4">
    <source>
        <dbReference type="ARBA" id="ARBA00022692"/>
    </source>
</evidence>
<dbReference type="PROSITE" id="PS00756">
    <property type="entry name" value="SECY_2"/>
    <property type="match status" value="1"/>
</dbReference>
<dbReference type="SUPFAM" id="SSF103491">
    <property type="entry name" value="Preprotein translocase SecY subunit"/>
    <property type="match status" value="1"/>
</dbReference>
<keyword evidence="14" id="KW-1185">Reference proteome</keyword>